<dbReference type="Proteomes" id="UP001283361">
    <property type="component" value="Unassembled WGS sequence"/>
</dbReference>
<accession>A0AAE0ZTT0</accession>
<comment type="caution">
    <text evidence="1">The sequence shown here is derived from an EMBL/GenBank/DDBJ whole genome shotgun (WGS) entry which is preliminary data.</text>
</comment>
<proteinExistence type="predicted"/>
<protein>
    <submittedName>
        <fullName evidence="1">Uncharacterized protein</fullName>
    </submittedName>
</protein>
<dbReference type="EMBL" id="JAWDGP010003349">
    <property type="protein sequence ID" value="KAK3775203.1"/>
    <property type="molecule type" value="Genomic_DNA"/>
</dbReference>
<gene>
    <name evidence="1" type="ORF">RRG08_065259</name>
</gene>
<evidence type="ECO:0000313" key="1">
    <source>
        <dbReference type="EMBL" id="KAK3775203.1"/>
    </source>
</evidence>
<dbReference type="AlphaFoldDB" id="A0AAE0ZTT0"/>
<keyword evidence="2" id="KW-1185">Reference proteome</keyword>
<sequence length="75" mass="8284">MKGMVWMRSQTQGYQCNTTLAADDRNGVDEVTNTGLSMQYYAARFTAHEPDCLREVMLFNVTSGGGGDDPQLCDN</sequence>
<reference evidence="1" key="1">
    <citation type="journal article" date="2023" name="G3 (Bethesda)">
        <title>A reference genome for the long-term kleptoplast-retaining sea slug Elysia crispata morphotype clarki.</title>
        <authorList>
            <person name="Eastman K.E."/>
            <person name="Pendleton A.L."/>
            <person name="Shaikh M.A."/>
            <person name="Suttiyut T."/>
            <person name="Ogas R."/>
            <person name="Tomko P."/>
            <person name="Gavelis G."/>
            <person name="Widhalm J.R."/>
            <person name="Wisecaver J.H."/>
        </authorList>
    </citation>
    <scope>NUCLEOTIDE SEQUENCE</scope>
    <source>
        <strain evidence="1">ECLA1</strain>
    </source>
</reference>
<organism evidence="1 2">
    <name type="scientific">Elysia crispata</name>
    <name type="common">lettuce slug</name>
    <dbReference type="NCBI Taxonomy" id="231223"/>
    <lineage>
        <taxon>Eukaryota</taxon>
        <taxon>Metazoa</taxon>
        <taxon>Spiralia</taxon>
        <taxon>Lophotrochozoa</taxon>
        <taxon>Mollusca</taxon>
        <taxon>Gastropoda</taxon>
        <taxon>Heterobranchia</taxon>
        <taxon>Euthyneura</taxon>
        <taxon>Panpulmonata</taxon>
        <taxon>Sacoglossa</taxon>
        <taxon>Placobranchoidea</taxon>
        <taxon>Plakobranchidae</taxon>
        <taxon>Elysia</taxon>
    </lineage>
</organism>
<evidence type="ECO:0000313" key="2">
    <source>
        <dbReference type="Proteomes" id="UP001283361"/>
    </source>
</evidence>
<name>A0AAE0ZTT0_9GAST</name>